<evidence type="ECO:0000313" key="2">
    <source>
        <dbReference type="Proteomes" id="UP001154015"/>
    </source>
</evidence>
<name>A0ABM9H374_STRGL</name>
<sequence length="54" mass="5782">MRCVRDIDDRDGDNCCVVRDDWLTVTSVQLPLGVTDAVEPPGPAVPAGREVASD</sequence>
<proteinExistence type="predicted"/>
<gene>
    <name evidence="1" type="ORF">SGL43_05107</name>
</gene>
<protein>
    <submittedName>
        <fullName evidence="1">Uncharacterized protein</fullName>
    </submittedName>
</protein>
<comment type="caution">
    <text evidence="1">The sequence shown here is derived from an EMBL/GenBank/DDBJ whole genome shotgun (WGS) entry which is preliminary data.</text>
</comment>
<evidence type="ECO:0000313" key="1">
    <source>
        <dbReference type="EMBL" id="CAH9418059.1"/>
    </source>
</evidence>
<organism evidence="1 2">
    <name type="scientific">Streptomyces globisporus</name>
    <dbReference type="NCBI Taxonomy" id="1908"/>
    <lineage>
        <taxon>Bacteria</taxon>
        <taxon>Bacillati</taxon>
        <taxon>Actinomycetota</taxon>
        <taxon>Actinomycetes</taxon>
        <taxon>Kitasatosporales</taxon>
        <taxon>Streptomycetaceae</taxon>
        <taxon>Streptomyces</taxon>
    </lineage>
</organism>
<reference evidence="1" key="1">
    <citation type="submission" date="2022-03" db="EMBL/GenBank/DDBJ databases">
        <authorList>
            <person name="Leyn A S."/>
        </authorList>
    </citation>
    <scope>NUCLEOTIDE SEQUENCE</scope>
    <source>
        <strain evidence="1">Streptomyces globisporus 4-3</strain>
    </source>
</reference>
<dbReference type="EMBL" id="CAKXYP010000016">
    <property type="protein sequence ID" value="CAH9418059.1"/>
    <property type="molecule type" value="Genomic_DNA"/>
</dbReference>
<accession>A0ABM9H374</accession>
<keyword evidence="2" id="KW-1185">Reference proteome</keyword>
<dbReference type="Proteomes" id="UP001154015">
    <property type="component" value="Unassembled WGS sequence"/>
</dbReference>